<dbReference type="Proteomes" id="UP000308600">
    <property type="component" value="Unassembled WGS sequence"/>
</dbReference>
<reference evidence="1 2" key="1">
    <citation type="journal article" date="2019" name="Nat. Ecol. Evol.">
        <title>Megaphylogeny resolves global patterns of mushroom evolution.</title>
        <authorList>
            <person name="Varga T."/>
            <person name="Krizsan K."/>
            <person name="Foldi C."/>
            <person name="Dima B."/>
            <person name="Sanchez-Garcia M."/>
            <person name="Sanchez-Ramirez S."/>
            <person name="Szollosi G.J."/>
            <person name="Szarkandi J.G."/>
            <person name="Papp V."/>
            <person name="Albert L."/>
            <person name="Andreopoulos W."/>
            <person name="Angelini C."/>
            <person name="Antonin V."/>
            <person name="Barry K.W."/>
            <person name="Bougher N.L."/>
            <person name="Buchanan P."/>
            <person name="Buyck B."/>
            <person name="Bense V."/>
            <person name="Catcheside P."/>
            <person name="Chovatia M."/>
            <person name="Cooper J."/>
            <person name="Damon W."/>
            <person name="Desjardin D."/>
            <person name="Finy P."/>
            <person name="Geml J."/>
            <person name="Haridas S."/>
            <person name="Hughes K."/>
            <person name="Justo A."/>
            <person name="Karasinski D."/>
            <person name="Kautmanova I."/>
            <person name="Kiss B."/>
            <person name="Kocsube S."/>
            <person name="Kotiranta H."/>
            <person name="LaButti K.M."/>
            <person name="Lechner B.E."/>
            <person name="Liimatainen K."/>
            <person name="Lipzen A."/>
            <person name="Lukacs Z."/>
            <person name="Mihaltcheva S."/>
            <person name="Morgado L.N."/>
            <person name="Niskanen T."/>
            <person name="Noordeloos M.E."/>
            <person name="Ohm R.A."/>
            <person name="Ortiz-Santana B."/>
            <person name="Ovrebo C."/>
            <person name="Racz N."/>
            <person name="Riley R."/>
            <person name="Savchenko A."/>
            <person name="Shiryaev A."/>
            <person name="Soop K."/>
            <person name="Spirin V."/>
            <person name="Szebenyi C."/>
            <person name="Tomsovsky M."/>
            <person name="Tulloss R.E."/>
            <person name="Uehling J."/>
            <person name="Grigoriev I.V."/>
            <person name="Vagvolgyi C."/>
            <person name="Papp T."/>
            <person name="Martin F.M."/>
            <person name="Miettinen O."/>
            <person name="Hibbett D.S."/>
            <person name="Nagy L.G."/>
        </authorList>
    </citation>
    <scope>NUCLEOTIDE SEQUENCE [LARGE SCALE GENOMIC DNA]</scope>
    <source>
        <strain evidence="1 2">NL-1719</strain>
    </source>
</reference>
<sequence length="611" mass="68871">MSTIQLAPEGSLRTAVLELPLELVLYIIQISSLTHEDALSLALTCRHLHRFLIPHLLEEFGVHGRPGARVSLDLQRYTLLEDLHDCSYNPYAVECCRSPDSLTMINLAFHLSTIPKLECTLHGVRLKPIVHQINRLRTTLSRFSSVNEVELVFGQATHHHCTLGDKRTPDDEVRLWTESLGSLLNTILEKGGKRLAVREGMVMTCVYFGLPPLILEHRTTLRRGFIALRLALQRAKRYPTSFNIFKHGLTRSVIVPAFPDSNQSQIVTFEISSQILFTTPFSQWTFCLIKSSPSLTTLVLSDLALSQDTWSEYLSFLRVCLSNSGCELTSFSFLRCPSAPVRTINSFLRHLPSLVTLILDSSPALKSPTKAFKGMPIPFLPHLKTLQGSMAYLLHLLQLPHLPLSPASRVTRIASNKGTRPLPHLDELRVCLRYTSLSAFTRKEKVSPIPLQIKEKCSDLTLVFESHFGWDTKFINADPSVDLAPPEVWASVSGLIIPLKCFGFRNRIPRASKNLPRSVLSSPSIPGQLLQSSKEAELYQQQQTCRFINEFVSVERVSIVEYPFRNFHGNLPLKPPSKEDIQYLLGALWPQCPRIQSIELVGVMYRRPSIS</sequence>
<evidence type="ECO:0000313" key="2">
    <source>
        <dbReference type="Proteomes" id="UP000308600"/>
    </source>
</evidence>
<keyword evidence="2" id="KW-1185">Reference proteome</keyword>
<proteinExistence type="predicted"/>
<accession>A0ACD3A9R2</accession>
<gene>
    <name evidence="1" type="ORF">BDN72DRAFT_964584</name>
</gene>
<organism evidence="1 2">
    <name type="scientific">Pluteus cervinus</name>
    <dbReference type="NCBI Taxonomy" id="181527"/>
    <lineage>
        <taxon>Eukaryota</taxon>
        <taxon>Fungi</taxon>
        <taxon>Dikarya</taxon>
        <taxon>Basidiomycota</taxon>
        <taxon>Agaricomycotina</taxon>
        <taxon>Agaricomycetes</taxon>
        <taxon>Agaricomycetidae</taxon>
        <taxon>Agaricales</taxon>
        <taxon>Pluteineae</taxon>
        <taxon>Pluteaceae</taxon>
        <taxon>Pluteus</taxon>
    </lineage>
</organism>
<name>A0ACD3A9R2_9AGAR</name>
<dbReference type="EMBL" id="ML208584">
    <property type="protein sequence ID" value="TFK62406.1"/>
    <property type="molecule type" value="Genomic_DNA"/>
</dbReference>
<evidence type="ECO:0000313" key="1">
    <source>
        <dbReference type="EMBL" id="TFK62406.1"/>
    </source>
</evidence>
<protein>
    <submittedName>
        <fullName evidence="1">Uncharacterized protein</fullName>
    </submittedName>
</protein>